<dbReference type="AlphaFoldDB" id="A0A345CR69"/>
<evidence type="ECO:0000313" key="1">
    <source>
        <dbReference type="EMBL" id="AXF75936.1"/>
    </source>
</evidence>
<accession>A0A345CR69</accession>
<protein>
    <submittedName>
        <fullName evidence="1">Uncharacterized protein</fullName>
    </submittedName>
</protein>
<organism evidence="1 2">
    <name type="scientific">Erwinia tracheiphila</name>
    <dbReference type="NCBI Taxonomy" id="65700"/>
    <lineage>
        <taxon>Bacteria</taxon>
        <taxon>Pseudomonadati</taxon>
        <taxon>Pseudomonadota</taxon>
        <taxon>Gammaproteobacteria</taxon>
        <taxon>Enterobacterales</taxon>
        <taxon>Erwiniaceae</taxon>
        <taxon>Erwinia</taxon>
    </lineage>
</organism>
<proteinExistence type="predicted"/>
<sequence>MTGYVTTFSIRIVVFMIVTQPVVYVTTPAVTGCGNIQVCGVDPLNNHSAPIASWFHHCSEG</sequence>
<gene>
    <name evidence="1" type="ORF">AV903_07515</name>
</gene>
<dbReference type="EMBL" id="CP013970">
    <property type="protein sequence ID" value="AXF75936.1"/>
    <property type="molecule type" value="Genomic_DNA"/>
</dbReference>
<reference evidence="2" key="1">
    <citation type="submission" date="2016-01" db="EMBL/GenBank/DDBJ databases">
        <authorList>
            <person name="Shapiro L."/>
        </authorList>
    </citation>
    <scope>NUCLEOTIDE SEQUENCE [LARGE SCALE GENOMIC DNA]</scope>
    <source>
        <strain evidence="2">MDcuke</strain>
    </source>
</reference>
<evidence type="ECO:0000313" key="2">
    <source>
        <dbReference type="Proteomes" id="UP000264980"/>
    </source>
</evidence>
<dbReference type="Proteomes" id="UP000264980">
    <property type="component" value="Chromosome"/>
</dbReference>
<name>A0A345CR69_9GAMM</name>